<dbReference type="InterPro" id="IPR029068">
    <property type="entry name" value="Glyas_Bleomycin-R_OHBP_Dase"/>
</dbReference>
<gene>
    <name evidence="2" type="ORF">ELI19_27060</name>
</gene>
<dbReference type="SUPFAM" id="SSF54593">
    <property type="entry name" value="Glyoxalase/Bleomycin resistance protein/Dihydroxybiphenyl dioxygenase"/>
    <property type="match status" value="1"/>
</dbReference>
<dbReference type="CDD" id="cd07262">
    <property type="entry name" value="VOC_like"/>
    <property type="match status" value="1"/>
</dbReference>
<dbReference type="PANTHER" id="PTHR35006:SF2">
    <property type="entry name" value="GLYOXALASE FAMILY PROTEIN (AFU_ORTHOLOGUE AFUA_5G14830)"/>
    <property type="match status" value="1"/>
</dbReference>
<sequence length="136" mass="15302">MPMYKLGRVIDHIHLRVSDLEASRKFYRAICQALGLEEAFQDAADHFVIDEIYVDAAHDYVSRIHLAFQAHSREDVDTFHRLALEAGGRSNGAPGLRPYHDRYYAAFVLDLDGNNIEAVCDAPTSRNVGSVVVERT</sequence>
<protein>
    <submittedName>
        <fullName evidence="2">VOC family protein</fullName>
    </submittedName>
</protein>
<dbReference type="AlphaFoldDB" id="A0ABD7PK95"/>
<evidence type="ECO:0000313" key="2">
    <source>
        <dbReference type="EMBL" id="TAW25116.1"/>
    </source>
</evidence>
<reference evidence="2 3" key="1">
    <citation type="submission" date="2019-02" db="EMBL/GenBank/DDBJ databases">
        <title>The genomic architecture of introgression among sibling species of bacteria.</title>
        <authorList>
            <person name="Cavassim M.I.A."/>
            <person name="Moeskjaer S."/>
            <person name="Moslemi C."/>
            <person name="Fields B."/>
            <person name="Bachmann A."/>
            <person name="Vilhjalmsson B."/>
            <person name="Schierup M.H."/>
            <person name="Young J.P.W."/>
            <person name="Andersen S.U."/>
        </authorList>
    </citation>
    <scope>NUCLEOTIDE SEQUENCE [LARGE SCALE GENOMIC DNA]</scope>
    <source>
        <strain evidence="2 3">SM151B</strain>
        <plasmid evidence="2">pSM151B_Rh01</plasmid>
    </source>
</reference>
<geneLocation type="plasmid" evidence="2">
    <name>pSM151B_Rh01</name>
</geneLocation>
<accession>A0ABD7PK95</accession>
<name>A0ABD7PK95_RHILE</name>
<proteinExistence type="predicted"/>
<organism evidence="2 3">
    <name type="scientific">Rhizobium leguminosarum</name>
    <dbReference type="NCBI Taxonomy" id="384"/>
    <lineage>
        <taxon>Bacteria</taxon>
        <taxon>Pseudomonadati</taxon>
        <taxon>Pseudomonadota</taxon>
        <taxon>Alphaproteobacteria</taxon>
        <taxon>Hyphomicrobiales</taxon>
        <taxon>Rhizobiaceae</taxon>
        <taxon>Rhizobium/Agrobacterium group</taxon>
        <taxon>Rhizobium</taxon>
    </lineage>
</organism>
<dbReference type="InterPro" id="IPR037523">
    <property type="entry name" value="VOC_core"/>
</dbReference>
<dbReference type="PANTHER" id="PTHR35006">
    <property type="entry name" value="GLYOXALASE FAMILY PROTEIN (AFU_ORTHOLOGUE AFUA_5G14830)"/>
    <property type="match status" value="1"/>
</dbReference>
<comment type="caution">
    <text evidence="2">The sequence shown here is derived from an EMBL/GenBank/DDBJ whole genome shotgun (WGS) entry which is preliminary data.</text>
</comment>
<dbReference type="Pfam" id="PF00903">
    <property type="entry name" value="Glyoxalase"/>
    <property type="match status" value="1"/>
</dbReference>
<dbReference type="PROSITE" id="PS51819">
    <property type="entry name" value="VOC"/>
    <property type="match status" value="1"/>
</dbReference>
<dbReference type="Gene3D" id="3.10.180.10">
    <property type="entry name" value="2,3-Dihydroxybiphenyl 1,2-Dioxygenase, domain 1"/>
    <property type="match status" value="1"/>
</dbReference>
<keyword evidence="2" id="KW-0614">Plasmid</keyword>
<dbReference type="EMBL" id="SIPS01000002">
    <property type="protein sequence ID" value="TAW25116.1"/>
    <property type="molecule type" value="Genomic_DNA"/>
</dbReference>
<evidence type="ECO:0000259" key="1">
    <source>
        <dbReference type="PROSITE" id="PS51819"/>
    </source>
</evidence>
<dbReference type="Proteomes" id="UP000292036">
    <property type="component" value="Unassembled WGS sequence"/>
</dbReference>
<dbReference type="InterPro" id="IPR004360">
    <property type="entry name" value="Glyas_Fos-R_dOase_dom"/>
</dbReference>
<evidence type="ECO:0000313" key="3">
    <source>
        <dbReference type="Proteomes" id="UP000292036"/>
    </source>
</evidence>
<feature type="domain" description="VOC" evidence="1">
    <location>
        <begin position="9"/>
        <end position="121"/>
    </location>
</feature>